<dbReference type="Gene3D" id="3.30.70.1320">
    <property type="entry name" value="Multidrug efflux transporter AcrB pore domain like"/>
    <property type="match status" value="1"/>
</dbReference>
<organism evidence="2 3">
    <name type="scientific">Arenicella chitinivorans</name>
    <dbReference type="NCBI Taxonomy" id="1329800"/>
    <lineage>
        <taxon>Bacteria</taxon>
        <taxon>Pseudomonadati</taxon>
        <taxon>Pseudomonadota</taxon>
        <taxon>Gammaproteobacteria</taxon>
        <taxon>Arenicellales</taxon>
        <taxon>Arenicellaceae</taxon>
        <taxon>Arenicella</taxon>
    </lineage>
</organism>
<dbReference type="Gene3D" id="3.30.2090.10">
    <property type="entry name" value="Multidrug efflux transporter AcrB TolC docking domain, DN and DC subdomains"/>
    <property type="match status" value="2"/>
</dbReference>
<feature type="transmembrane region" description="Helical" evidence="1">
    <location>
        <begin position="892"/>
        <end position="917"/>
    </location>
</feature>
<dbReference type="Proteomes" id="UP000614811">
    <property type="component" value="Unassembled WGS sequence"/>
</dbReference>
<dbReference type="SUPFAM" id="SSF82866">
    <property type="entry name" value="Multidrug efflux transporter AcrB transmembrane domain"/>
    <property type="match status" value="2"/>
</dbReference>
<evidence type="ECO:0000313" key="3">
    <source>
        <dbReference type="Proteomes" id="UP000614811"/>
    </source>
</evidence>
<keyword evidence="3" id="KW-1185">Reference proteome</keyword>
<keyword evidence="1" id="KW-0472">Membrane</keyword>
<feature type="transmembrane region" description="Helical" evidence="1">
    <location>
        <begin position="938"/>
        <end position="957"/>
    </location>
</feature>
<feature type="transmembrane region" description="Helical" evidence="1">
    <location>
        <begin position="840"/>
        <end position="859"/>
    </location>
</feature>
<dbReference type="GO" id="GO:0042910">
    <property type="term" value="F:xenobiotic transmembrane transporter activity"/>
    <property type="evidence" value="ECO:0007669"/>
    <property type="project" value="TreeGrafter"/>
</dbReference>
<comment type="caution">
    <text evidence="2">The sequence shown here is derived from an EMBL/GenBank/DDBJ whole genome shotgun (WGS) entry which is preliminary data.</text>
</comment>
<dbReference type="PANTHER" id="PTHR32063">
    <property type="match status" value="1"/>
</dbReference>
<gene>
    <name evidence="2" type="ORF">GCM10008090_12400</name>
</gene>
<evidence type="ECO:0000256" key="1">
    <source>
        <dbReference type="SAM" id="Phobius"/>
    </source>
</evidence>
<dbReference type="Pfam" id="PF00873">
    <property type="entry name" value="ACR_tran"/>
    <property type="match status" value="1"/>
</dbReference>
<dbReference type="EMBL" id="BMXA01000002">
    <property type="protein sequence ID" value="GHA04537.1"/>
    <property type="molecule type" value="Genomic_DNA"/>
</dbReference>
<accession>A0A918RPR1</accession>
<feature type="transmembrane region" description="Helical" evidence="1">
    <location>
        <begin position="327"/>
        <end position="346"/>
    </location>
</feature>
<dbReference type="GO" id="GO:0005886">
    <property type="term" value="C:plasma membrane"/>
    <property type="evidence" value="ECO:0007669"/>
    <property type="project" value="TreeGrafter"/>
</dbReference>
<feature type="transmembrane region" description="Helical" evidence="1">
    <location>
        <begin position="969"/>
        <end position="994"/>
    </location>
</feature>
<feature type="transmembrane region" description="Helical" evidence="1">
    <location>
        <begin position="866"/>
        <end position="886"/>
    </location>
</feature>
<sequence length="1025" mass="111889">MEVFPSFESDRITVRTAFRGATPKSVEDGITTRVEQAIYDLEGVGKIYGQSSEGSSQVIAEVNAGFDKRKVLNDIKLRVDALNTLPTAAEKPVVSINQRNSGVIFVAVIGDPAYEIDAKQLRGAADQVRNDLLTNPVITTVEFDGTANYEISVEVPPEVLDKYGLTLAQVGQKIREGSADISAGNIQSRSGDVLVRAAGQAYDADAFAQIPILTDGEGRPIRLGDIAQIDDGFEETPLITEFNGRPVVMLEVIRIGDQSAIEVADAVHSYLASADEKLPAGISLEFWDDDAVLIKARLSTLVSSGIQGGILVLILLSLFLRPAVAFWVFLGVPVSFMGALIFMPFVGGTFNLVSLFAFITVLGIVVDDAIVTGENIYRRMRDGEDSLTAAITGTKQIALPVTFGILTTVVAFSPLADLGNNRQGFLAAQIPMVVIPVLLMSLIESKLVLPAHLSHIKPRDESQASGWLARTQMRISRGLENAIDRYYQPFLQRCVSNKAITVALLLAVSTVVIAYAQLGHIRFTLWPRVQSEEIRFSLEMPDTTAFATTHRHIQNITREVQALQEKYRDPESGVSIIRHVFSTSGSAGRVNKPSVGRVSVEIIPPPERHIDITASELGREVRAAIGEIPGMQKFSVRAETGGGVSPIDIELSSPDFNRAGAVIELLREKLREFPPIYDIQDNYFGGKEELNIELKPAAYALGLSLADVAEQVRNGVFGFQAQRIQKGRNDIRVMVRYPLAYRSAIEDLKQLPIRVANSATKIPLADIADLSTGSSPTTLYRLNRKGILNVRADVDKDIADMGAIMRELESFMQEVQQSYPDVSYQFKGEAEEQAESNAGLASGTVIVLIAIYALLAIPFKSYGQPFIVMSVIPFGIVGAILGHMLLQRDLSFLSIVGMLALAGVVVNDSLVLVDTINQRRKEGMSVLDAVLSAGAIRFRPVLLTSLTTFAGLTPLLLDFSTQAEFLKQMAISLGFGILFATFVTLIIVPINYILAYQFKHSMLNFWHGDNTHRELMLRETYGSNS</sequence>
<dbReference type="Gene3D" id="1.20.1640.10">
    <property type="entry name" value="Multidrug efflux transporter AcrB transmembrane domain"/>
    <property type="match status" value="2"/>
</dbReference>
<dbReference type="InterPro" id="IPR001036">
    <property type="entry name" value="Acrflvin-R"/>
</dbReference>
<feature type="transmembrane region" description="Helical" evidence="1">
    <location>
        <begin position="428"/>
        <end position="449"/>
    </location>
</feature>
<dbReference type="Gene3D" id="3.30.70.1440">
    <property type="entry name" value="Multidrug efflux transporter AcrB pore domain"/>
    <property type="match status" value="1"/>
</dbReference>
<dbReference type="SUPFAM" id="SSF82714">
    <property type="entry name" value="Multidrug efflux transporter AcrB TolC docking domain, DN and DC subdomains"/>
    <property type="match status" value="2"/>
</dbReference>
<name>A0A918RPR1_9GAMM</name>
<dbReference type="Gene3D" id="3.30.70.1430">
    <property type="entry name" value="Multidrug efflux transporter AcrB pore domain"/>
    <property type="match status" value="2"/>
</dbReference>
<protein>
    <submittedName>
        <fullName evidence="2">Acriflavin resistance protein</fullName>
    </submittedName>
</protein>
<reference evidence="2" key="1">
    <citation type="journal article" date="2014" name="Int. J. Syst. Evol. Microbiol.">
        <title>Complete genome sequence of Corynebacterium casei LMG S-19264T (=DSM 44701T), isolated from a smear-ripened cheese.</title>
        <authorList>
            <consortium name="US DOE Joint Genome Institute (JGI-PGF)"/>
            <person name="Walter F."/>
            <person name="Albersmeier A."/>
            <person name="Kalinowski J."/>
            <person name="Ruckert C."/>
        </authorList>
    </citation>
    <scope>NUCLEOTIDE SEQUENCE</scope>
    <source>
        <strain evidence="2">KCTC 12711</strain>
    </source>
</reference>
<dbReference type="AlphaFoldDB" id="A0A918RPR1"/>
<dbReference type="PANTHER" id="PTHR32063:SF33">
    <property type="entry name" value="RND SUPERFAMILY EFFLUX PUMP PERMEASE COMPONENT"/>
    <property type="match status" value="1"/>
</dbReference>
<dbReference type="InterPro" id="IPR027463">
    <property type="entry name" value="AcrB_DN_DC_subdom"/>
</dbReference>
<reference evidence="2" key="2">
    <citation type="submission" date="2020-09" db="EMBL/GenBank/DDBJ databases">
        <authorList>
            <person name="Sun Q."/>
            <person name="Kim S."/>
        </authorList>
    </citation>
    <scope>NUCLEOTIDE SEQUENCE</scope>
    <source>
        <strain evidence="2">KCTC 12711</strain>
    </source>
</reference>
<proteinExistence type="predicted"/>
<dbReference type="PRINTS" id="PR00702">
    <property type="entry name" value="ACRIFLAVINRP"/>
</dbReference>
<feature type="transmembrane region" description="Helical" evidence="1">
    <location>
        <begin position="352"/>
        <end position="371"/>
    </location>
</feature>
<keyword evidence="1" id="KW-1133">Transmembrane helix</keyword>
<keyword evidence="1" id="KW-0812">Transmembrane</keyword>
<feature type="transmembrane region" description="Helical" evidence="1">
    <location>
        <begin position="499"/>
        <end position="518"/>
    </location>
</feature>
<evidence type="ECO:0000313" key="2">
    <source>
        <dbReference type="EMBL" id="GHA04537.1"/>
    </source>
</evidence>
<feature type="transmembrane region" description="Helical" evidence="1">
    <location>
        <begin position="301"/>
        <end position="320"/>
    </location>
</feature>
<feature type="transmembrane region" description="Helical" evidence="1">
    <location>
        <begin position="397"/>
        <end position="416"/>
    </location>
</feature>
<dbReference type="SUPFAM" id="SSF82693">
    <property type="entry name" value="Multidrug efflux transporter AcrB pore domain, PN1, PN2, PC1 and PC2 subdomains"/>
    <property type="match status" value="2"/>
</dbReference>